<keyword evidence="3" id="KW-1003">Cell membrane</keyword>
<dbReference type="PANTHER" id="PTHR30347">
    <property type="entry name" value="POTASSIUM CHANNEL RELATED"/>
    <property type="match status" value="1"/>
</dbReference>
<accession>A0ABU3CDP8</accession>
<dbReference type="EMBL" id="JAVRHQ010000026">
    <property type="protein sequence ID" value="MDT0644431.1"/>
    <property type="molecule type" value="Genomic_DNA"/>
</dbReference>
<organism evidence="10 11">
    <name type="scientific">Autumnicola tepida</name>
    <dbReference type="NCBI Taxonomy" id="3075595"/>
    <lineage>
        <taxon>Bacteria</taxon>
        <taxon>Pseudomonadati</taxon>
        <taxon>Bacteroidota</taxon>
        <taxon>Flavobacteriia</taxon>
        <taxon>Flavobacteriales</taxon>
        <taxon>Flavobacteriaceae</taxon>
        <taxon>Autumnicola</taxon>
    </lineage>
</organism>
<evidence type="ECO:0000256" key="2">
    <source>
        <dbReference type="ARBA" id="ARBA00008017"/>
    </source>
</evidence>
<evidence type="ECO:0000259" key="8">
    <source>
        <dbReference type="Pfam" id="PF00924"/>
    </source>
</evidence>
<dbReference type="SUPFAM" id="SSF82861">
    <property type="entry name" value="Mechanosensitive channel protein MscS (YggB), transmembrane region"/>
    <property type="match status" value="1"/>
</dbReference>
<dbReference type="InterPro" id="IPR011014">
    <property type="entry name" value="MscS_channel_TM-2"/>
</dbReference>
<feature type="transmembrane region" description="Helical" evidence="7">
    <location>
        <begin position="46"/>
        <end position="65"/>
    </location>
</feature>
<dbReference type="RefSeq" id="WP_311536047.1">
    <property type="nucleotide sequence ID" value="NZ_JAVRHQ010000026.1"/>
</dbReference>
<keyword evidence="5 7" id="KW-1133">Transmembrane helix</keyword>
<evidence type="ECO:0000256" key="7">
    <source>
        <dbReference type="SAM" id="Phobius"/>
    </source>
</evidence>
<evidence type="ECO:0000313" key="10">
    <source>
        <dbReference type="EMBL" id="MDT0644431.1"/>
    </source>
</evidence>
<name>A0ABU3CDP8_9FLAO</name>
<evidence type="ECO:0000313" key="11">
    <source>
        <dbReference type="Proteomes" id="UP001262889"/>
    </source>
</evidence>
<reference evidence="10 11" key="1">
    <citation type="submission" date="2023-09" db="EMBL/GenBank/DDBJ databases">
        <authorList>
            <person name="Rey-Velasco X."/>
        </authorList>
    </citation>
    <scope>NUCLEOTIDE SEQUENCE [LARGE SCALE GENOMIC DNA]</scope>
    <source>
        <strain evidence="10 11">F363</strain>
    </source>
</reference>
<dbReference type="InterPro" id="IPR049278">
    <property type="entry name" value="MS_channel_C"/>
</dbReference>
<dbReference type="Gene3D" id="2.30.30.60">
    <property type="match status" value="1"/>
</dbReference>
<feature type="domain" description="Mechanosensitive ion channel MscS C-terminal" evidence="9">
    <location>
        <begin position="207"/>
        <end position="288"/>
    </location>
</feature>
<dbReference type="InterPro" id="IPR010920">
    <property type="entry name" value="LSM_dom_sf"/>
</dbReference>
<dbReference type="Gene3D" id="1.10.287.1260">
    <property type="match status" value="1"/>
</dbReference>
<keyword evidence="4 7" id="KW-0812">Transmembrane</keyword>
<sequence>MLQSGAQEKISEVIEQDIWGAIKDFWEFVLFTYDVKDGASVETIKITVGLIFMVVISFVLTSILLRVLRSFIFGKLLDEDKMKFISIFKFVKYIIYLVVILITLSTAGIDITVVLTASAVLFVGVGLALQELFQDIIGGIFIIIDKSLLVGDIIEVDGRVGRVFEIKLRTTRALTRDDKVMVIPNHKFISDTIYNYTQNHKTTREAVKVGVAYGSDTQLVRQVLLECAKEQKGVLKTPEPFVLFEDFGDSALQFGLHFYISDSFVDPKVKSELRFNIDKKFRLNNITIPFPQRDVHMFYPKSNPEDTGEADE</sequence>
<dbReference type="InterPro" id="IPR023408">
    <property type="entry name" value="MscS_beta-dom_sf"/>
</dbReference>
<evidence type="ECO:0000256" key="6">
    <source>
        <dbReference type="ARBA" id="ARBA00023136"/>
    </source>
</evidence>
<dbReference type="Pfam" id="PF00924">
    <property type="entry name" value="MS_channel_2nd"/>
    <property type="match status" value="1"/>
</dbReference>
<evidence type="ECO:0000256" key="4">
    <source>
        <dbReference type="ARBA" id="ARBA00022692"/>
    </source>
</evidence>
<dbReference type="PANTHER" id="PTHR30347:SF1">
    <property type="entry name" value="MECHANOSENSITIVE CHANNEL MSCK"/>
    <property type="match status" value="1"/>
</dbReference>
<evidence type="ECO:0000259" key="9">
    <source>
        <dbReference type="Pfam" id="PF21082"/>
    </source>
</evidence>
<dbReference type="InterPro" id="IPR006685">
    <property type="entry name" value="MscS_channel_2nd"/>
</dbReference>
<evidence type="ECO:0000256" key="3">
    <source>
        <dbReference type="ARBA" id="ARBA00022475"/>
    </source>
</evidence>
<dbReference type="Proteomes" id="UP001262889">
    <property type="component" value="Unassembled WGS sequence"/>
</dbReference>
<dbReference type="SUPFAM" id="SSF82689">
    <property type="entry name" value="Mechanosensitive channel protein MscS (YggB), C-terminal domain"/>
    <property type="match status" value="1"/>
</dbReference>
<feature type="domain" description="Mechanosensitive ion channel MscS" evidence="8">
    <location>
        <begin position="132"/>
        <end position="197"/>
    </location>
</feature>
<dbReference type="InterPro" id="IPR011066">
    <property type="entry name" value="MscS_channel_C_sf"/>
</dbReference>
<keyword evidence="6 7" id="KW-0472">Membrane</keyword>
<comment type="caution">
    <text evidence="10">The sequence shown here is derived from an EMBL/GenBank/DDBJ whole genome shotgun (WGS) entry which is preliminary data.</text>
</comment>
<dbReference type="InterPro" id="IPR052702">
    <property type="entry name" value="MscS-like_channel"/>
</dbReference>
<dbReference type="SUPFAM" id="SSF50182">
    <property type="entry name" value="Sm-like ribonucleoproteins"/>
    <property type="match status" value="1"/>
</dbReference>
<feature type="transmembrane region" description="Helical" evidence="7">
    <location>
        <begin position="86"/>
        <end position="105"/>
    </location>
</feature>
<dbReference type="Gene3D" id="3.30.70.100">
    <property type="match status" value="1"/>
</dbReference>
<proteinExistence type="inferred from homology"/>
<gene>
    <name evidence="10" type="ORF">RM553_16450</name>
</gene>
<comment type="similarity">
    <text evidence="2">Belongs to the MscS (TC 1.A.23) family.</text>
</comment>
<comment type="subcellular location">
    <subcellularLocation>
        <location evidence="1">Cell membrane</location>
        <topology evidence="1">Multi-pass membrane protein</topology>
    </subcellularLocation>
</comment>
<dbReference type="Pfam" id="PF21082">
    <property type="entry name" value="MS_channel_3rd"/>
    <property type="match status" value="1"/>
</dbReference>
<evidence type="ECO:0000256" key="5">
    <source>
        <dbReference type="ARBA" id="ARBA00022989"/>
    </source>
</evidence>
<protein>
    <submittedName>
        <fullName evidence="10">Mechanosensitive ion channel</fullName>
    </submittedName>
</protein>
<keyword evidence="11" id="KW-1185">Reference proteome</keyword>
<evidence type="ECO:0000256" key="1">
    <source>
        <dbReference type="ARBA" id="ARBA00004651"/>
    </source>
</evidence>